<dbReference type="EMBL" id="CP022353">
    <property type="protein sequence ID" value="ASK56519.1"/>
    <property type="molecule type" value="Genomic_DNA"/>
</dbReference>
<dbReference type="AlphaFoldDB" id="A0AAU8WK91"/>
<organism evidence="1 2">
    <name type="scientific">Vibrio tarriae</name>
    <dbReference type="NCBI Taxonomy" id="2014742"/>
    <lineage>
        <taxon>Bacteria</taxon>
        <taxon>Pseudomonadati</taxon>
        <taxon>Pseudomonadota</taxon>
        <taxon>Gammaproteobacteria</taxon>
        <taxon>Vibrionales</taxon>
        <taxon>Vibrionaceae</taxon>
        <taxon>Vibrio</taxon>
    </lineage>
</organism>
<dbReference type="RefSeq" id="WP_089072137.1">
    <property type="nucleotide sequence ID" value="NZ_CP022353.1"/>
</dbReference>
<evidence type="ECO:0000313" key="2">
    <source>
        <dbReference type="Proteomes" id="UP000198371"/>
    </source>
</evidence>
<sequence>MIKLIKRYIPKGIKIKIIKFNQILSNPTFIYLRFKNSIFSKLEEMAFFYQLKRMIYIYSIRSKHKEFLKKIEKKSKVKIVFLVTHRSVWKVDSVFRKMLLDPFFEPIILVCPYIQYGRDKMLEELNLAYEYFENKKYPVINSYDELNDSWIKIKDLKPDLILFTNHHNITKPEYYTEIYEKYLSFYIPYYYMATDHAGDKNEIYNSKFILEMFKVFWPDSYHLKCQNKVAGYHIKNGFALGYPASEIFINDNFKYFNVWKPQKVLKKKIIFAPHHTIEKNNNSLSSFLVLADFIKKLAIKYSDSAQWSFKPHPILKSKLYEHEDWGVDKTNDYYNFWKMNDFTQLDEGEYESLFYYSDAIIHDSSSFLAEYVFTNKPALYLMNPEKINSLVNDFGKIFISYYIISDKKEVISKFVHDVIEGNVLIKKNKELRKYIQQYYADKKPSDLIVEEIKKSLTVSL</sequence>
<accession>A0AAU8WK91</accession>
<keyword evidence="2" id="KW-1185">Reference proteome</keyword>
<dbReference type="Proteomes" id="UP000198371">
    <property type="component" value="Chromosome 1"/>
</dbReference>
<dbReference type="Gene3D" id="3.40.50.12580">
    <property type="match status" value="1"/>
</dbReference>
<dbReference type="KEGG" id="vti:CEQ48_17870"/>
<dbReference type="SUPFAM" id="SSF53756">
    <property type="entry name" value="UDP-Glycosyltransferase/glycogen phosphorylase"/>
    <property type="match status" value="1"/>
</dbReference>
<dbReference type="InterPro" id="IPR043148">
    <property type="entry name" value="TagF_C"/>
</dbReference>
<evidence type="ECO:0000313" key="1">
    <source>
        <dbReference type="EMBL" id="ASK56519.1"/>
    </source>
</evidence>
<protein>
    <recommendedName>
        <fullName evidence="3">CDP-glycerol--glycerophosphate glycerophosphotransferase</fullName>
    </recommendedName>
</protein>
<gene>
    <name evidence="1" type="ORF">CEQ48_17870</name>
</gene>
<reference evidence="2" key="1">
    <citation type="journal article" date="2017" name="Genome Announc.">
        <title>Complete Genome Sequence of Vibrio sp. Strain 2521-89, a Close Relative of Vibrio cholerae Isolated from Lake Water in New Mexico, USA.</title>
        <authorList>
            <person name="Liang K."/>
            <person name="Orata F.D."/>
            <person name="Winkjer N.S."/>
            <person name="Rowe L.A."/>
            <person name="Tarr C.L."/>
            <person name="Boucher Y."/>
        </authorList>
    </citation>
    <scope>NUCLEOTIDE SEQUENCE [LARGE SCALE GENOMIC DNA]</scope>
    <source>
        <strain evidence="2">2521-89</strain>
    </source>
</reference>
<evidence type="ECO:0008006" key="3">
    <source>
        <dbReference type="Google" id="ProtNLM"/>
    </source>
</evidence>
<reference evidence="1 2" key="2">
    <citation type="submission" date="2017-06" db="EMBL/GenBank/DDBJ databases">
        <title>Complete genome sequence of Vibrio sp. 2521-89, a close relative of Vibrio cholerae isolated from lake water in New Mexico, USA.</title>
        <authorList>
            <person name="Liang K."/>
            <person name="Orata F.D."/>
            <person name="Winkjer N.S."/>
            <person name="Tarr C.L."/>
            <person name="Boucher Y."/>
        </authorList>
    </citation>
    <scope>NUCLEOTIDE SEQUENCE [LARGE SCALE GENOMIC DNA]</scope>
    <source>
        <strain evidence="1 2">2521-89</strain>
    </source>
</reference>
<proteinExistence type="predicted"/>
<name>A0AAU8WK91_9VIBR</name>